<accession>A0A813TV91</accession>
<organism evidence="4 5">
    <name type="scientific">Brachionus calyciflorus</name>
    <dbReference type="NCBI Taxonomy" id="104777"/>
    <lineage>
        <taxon>Eukaryota</taxon>
        <taxon>Metazoa</taxon>
        <taxon>Spiralia</taxon>
        <taxon>Gnathifera</taxon>
        <taxon>Rotifera</taxon>
        <taxon>Eurotatoria</taxon>
        <taxon>Monogononta</taxon>
        <taxon>Pseudotrocha</taxon>
        <taxon>Ploima</taxon>
        <taxon>Brachionidae</taxon>
        <taxon>Brachionus</taxon>
    </lineage>
</organism>
<dbReference type="InterPro" id="IPR041588">
    <property type="entry name" value="Integrase_H2C2"/>
</dbReference>
<reference evidence="4" key="1">
    <citation type="submission" date="2021-02" db="EMBL/GenBank/DDBJ databases">
        <authorList>
            <person name="Nowell W R."/>
        </authorList>
    </citation>
    <scope>NUCLEOTIDE SEQUENCE</scope>
    <source>
        <strain evidence="4">Ploen Becks lab</strain>
    </source>
</reference>
<evidence type="ECO:0000313" key="5">
    <source>
        <dbReference type="Proteomes" id="UP000663879"/>
    </source>
</evidence>
<dbReference type="OrthoDB" id="413122at2759"/>
<feature type="coiled-coil region" evidence="1">
    <location>
        <begin position="292"/>
        <end position="361"/>
    </location>
</feature>
<dbReference type="PANTHER" id="PTHR37984">
    <property type="entry name" value="PROTEIN CBG26694"/>
    <property type="match status" value="1"/>
</dbReference>
<dbReference type="PANTHER" id="PTHR37984:SF5">
    <property type="entry name" value="PROTEIN NYNRIN-LIKE"/>
    <property type="match status" value="1"/>
</dbReference>
<evidence type="ECO:0000259" key="3">
    <source>
        <dbReference type="PROSITE" id="PS50994"/>
    </source>
</evidence>
<name>A0A813TV91_9BILA</name>
<dbReference type="InterPro" id="IPR036397">
    <property type="entry name" value="RNaseH_sf"/>
</dbReference>
<dbReference type="SUPFAM" id="SSF53098">
    <property type="entry name" value="Ribonuclease H-like"/>
    <property type="match status" value="1"/>
</dbReference>
<evidence type="ECO:0000256" key="2">
    <source>
        <dbReference type="SAM" id="MobiDB-lite"/>
    </source>
</evidence>
<dbReference type="Gene3D" id="1.10.340.70">
    <property type="match status" value="1"/>
</dbReference>
<feature type="compositionally biased region" description="Basic and acidic residues" evidence="2">
    <location>
        <begin position="166"/>
        <end position="176"/>
    </location>
</feature>
<dbReference type="AlphaFoldDB" id="A0A813TV91"/>
<dbReference type="Pfam" id="PF17921">
    <property type="entry name" value="Integrase_H2C2"/>
    <property type="match status" value="1"/>
</dbReference>
<dbReference type="GO" id="GO:0003676">
    <property type="term" value="F:nucleic acid binding"/>
    <property type="evidence" value="ECO:0007669"/>
    <property type="project" value="InterPro"/>
</dbReference>
<evidence type="ECO:0000256" key="1">
    <source>
        <dbReference type="SAM" id="Coils"/>
    </source>
</evidence>
<dbReference type="Gene3D" id="3.30.420.10">
    <property type="entry name" value="Ribonuclease H-like superfamily/Ribonuclease H"/>
    <property type="match status" value="1"/>
</dbReference>
<sequence length="378" mass="44687">MQRLFYREYGNLRLVENVLYRTIKRIDQMKKTIDKIRSRFYRPYLQTAIKKIIRECEVCQKSNVNELITTDIAGQFQETKRGNKYFQIINYHCSKVAKFCQTNNNQAETVADNVFDKWCCTYGILDCILSDPGTQFQSKLLDLVYDHLDIKRQKTTPYHPQCDGQSEVKRDIAPQKDEEDEPEKSNMLEGKKNNKTAKTKNSTSKSSSSESEVEWDESDEETLANIKEKLKKNFFFSNQTSIYCTNKLEEEPQTKSFKTVEQTNDEDSNDSFKSIIFIKDEQKDQMRIFCEFHQQIEELKNKKEQLKQSLNETRKRECKLVIEVALNQVKSELLKNEMDILKKEREEAAELAKKLNELFKKKTKFLLLLFFVNFVKFV</sequence>
<dbReference type="InterPro" id="IPR050951">
    <property type="entry name" value="Retrovirus_Pol_polyprotein"/>
</dbReference>
<evidence type="ECO:0000313" key="4">
    <source>
        <dbReference type="EMBL" id="CAF0816903.1"/>
    </source>
</evidence>
<feature type="domain" description="Integrase catalytic" evidence="3">
    <location>
        <begin position="60"/>
        <end position="167"/>
    </location>
</feature>
<gene>
    <name evidence="4" type="ORF">OXX778_LOCUS7260</name>
</gene>
<keyword evidence="1" id="KW-0175">Coiled coil</keyword>
<feature type="compositionally biased region" description="Low complexity" evidence="2">
    <location>
        <begin position="199"/>
        <end position="210"/>
    </location>
</feature>
<dbReference type="Proteomes" id="UP000663879">
    <property type="component" value="Unassembled WGS sequence"/>
</dbReference>
<comment type="caution">
    <text evidence="4">The sequence shown here is derived from an EMBL/GenBank/DDBJ whole genome shotgun (WGS) entry which is preliminary data.</text>
</comment>
<keyword evidence="5" id="KW-1185">Reference proteome</keyword>
<protein>
    <recommendedName>
        <fullName evidence="3">Integrase catalytic domain-containing protein</fullName>
    </recommendedName>
</protein>
<dbReference type="GO" id="GO:0015074">
    <property type="term" value="P:DNA integration"/>
    <property type="evidence" value="ECO:0007669"/>
    <property type="project" value="InterPro"/>
</dbReference>
<dbReference type="EMBL" id="CAJNOC010000917">
    <property type="protein sequence ID" value="CAF0816903.1"/>
    <property type="molecule type" value="Genomic_DNA"/>
</dbReference>
<feature type="region of interest" description="Disordered" evidence="2">
    <location>
        <begin position="155"/>
        <end position="219"/>
    </location>
</feature>
<dbReference type="InterPro" id="IPR001584">
    <property type="entry name" value="Integrase_cat-core"/>
</dbReference>
<feature type="compositionally biased region" description="Basic and acidic residues" evidence="2">
    <location>
        <begin position="183"/>
        <end position="192"/>
    </location>
</feature>
<proteinExistence type="predicted"/>
<dbReference type="InterPro" id="IPR012337">
    <property type="entry name" value="RNaseH-like_sf"/>
</dbReference>
<dbReference type="PROSITE" id="PS50994">
    <property type="entry name" value="INTEGRASE"/>
    <property type="match status" value="1"/>
</dbReference>